<organism evidence="1 2">
    <name type="scientific">Streblomastix strix</name>
    <dbReference type="NCBI Taxonomy" id="222440"/>
    <lineage>
        <taxon>Eukaryota</taxon>
        <taxon>Metamonada</taxon>
        <taxon>Preaxostyla</taxon>
        <taxon>Oxymonadida</taxon>
        <taxon>Streblomastigidae</taxon>
        <taxon>Streblomastix</taxon>
    </lineage>
</organism>
<dbReference type="Proteomes" id="UP000324800">
    <property type="component" value="Unassembled WGS sequence"/>
</dbReference>
<evidence type="ECO:0008006" key="3">
    <source>
        <dbReference type="Google" id="ProtNLM"/>
    </source>
</evidence>
<protein>
    <recommendedName>
        <fullName evidence="3">DDE-1 domain-containing protein</fullName>
    </recommendedName>
</protein>
<gene>
    <name evidence="1" type="ORF">EZS28_011477</name>
</gene>
<dbReference type="EMBL" id="SNRW01002372">
    <property type="protein sequence ID" value="KAA6392995.1"/>
    <property type="molecule type" value="Genomic_DNA"/>
</dbReference>
<proteinExistence type="predicted"/>
<accession>A0A5J4WF23</accession>
<name>A0A5J4WF23_9EUKA</name>
<evidence type="ECO:0000313" key="2">
    <source>
        <dbReference type="Proteomes" id="UP000324800"/>
    </source>
</evidence>
<dbReference type="AlphaFoldDB" id="A0A5J4WF23"/>
<evidence type="ECO:0000313" key="1">
    <source>
        <dbReference type="EMBL" id="KAA6392995.1"/>
    </source>
</evidence>
<sequence length="101" mass="11434">MPCITLCGDTLPLLLITKRLTLDADILTTGLRQNEDVIIVHGPKENVNTLIINAWAQDMLVLYVDSLRPMKLSEYEEAILLLDNLPAHKNEGIDRQVIERQ</sequence>
<comment type="caution">
    <text evidence="1">The sequence shown here is derived from an EMBL/GenBank/DDBJ whole genome shotgun (WGS) entry which is preliminary data.</text>
</comment>
<reference evidence="1 2" key="1">
    <citation type="submission" date="2019-03" db="EMBL/GenBank/DDBJ databases">
        <title>Single cell metagenomics reveals metabolic interactions within the superorganism composed of flagellate Streblomastix strix and complex community of Bacteroidetes bacteria on its surface.</title>
        <authorList>
            <person name="Treitli S.C."/>
            <person name="Kolisko M."/>
            <person name="Husnik F."/>
            <person name="Keeling P."/>
            <person name="Hampl V."/>
        </authorList>
    </citation>
    <scope>NUCLEOTIDE SEQUENCE [LARGE SCALE GENOMIC DNA]</scope>
    <source>
        <strain evidence="1">ST1C</strain>
    </source>
</reference>